<feature type="active site" description="Charge relay system" evidence="5">
    <location>
        <position position="406"/>
    </location>
</feature>
<reference evidence="9 10" key="1">
    <citation type="submission" date="2013-08" db="EMBL/GenBank/DDBJ databases">
        <authorList>
            <person name="Durkin A.S."/>
            <person name="Haft D.R."/>
            <person name="McCorrison J."/>
            <person name="Torralba M."/>
            <person name="Gillis M."/>
            <person name="Haft D.H."/>
            <person name="Methe B."/>
            <person name="Sutton G."/>
            <person name="Nelson K.E."/>
        </authorList>
    </citation>
    <scope>NUCLEOTIDE SEQUENCE [LARGE SCALE GENOMIC DNA]</scope>
    <source>
        <strain evidence="9 10">F0067</strain>
    </source>
</reference>
<dbReference type="InterPro" id="IPR023828">
    <property type="entry name" value="Peptidase_S8_Ser-AS"/>
</dbReference>
<comment type="caution">
    <text evidence="9">The sequence shown here is derived from an EMBL/GenBank/DDBJ whole genome shotgun (WGS) entry which is preliminary data.</text>
</comment>
<sequence length="468" mass="50809">MNKLLLSFVFSLSVLMVSAQGEHSHLSAFPGGKCFLYRVVLRDKAGTGFSTDCPEAFLSPRALERRRRQRIAVDSTDLPVSQKYIDAVATKGVSVVGKSKWNNSLLVRCDRPTLMARVEKLPFVTEVKLVFSSPKQYEPSVRASFRKEFQAWDTLQHHPYGITRDQMASLNGIRLHDAGYRGKGMVIAVLDAGFMNVDRIPAFHGLKLVGLHDFVVPRSTNIFQEMEHGTKVLSVMAVDQPDVYVGSAPQASYMLLRCEAQQTESLSEEDFWSEAVEFADSAGVDVINSSLGYHAYDDAATSYRYADLTGHKALISRMASLLAGKGIVLVNSAGNDGMGTWKKINVPADADDILTVGAVSPNGLNAAFSSVGPTADGRVKPDVVAYGSPTAIVSGRGTIVNDIGTSFSAPLIAGLAACLWQALPEKTAREIIELVRRSGNNAAHPDNVFGYGLPDFWKAYSLGKKQNN</sequence>
<keyword evidence="10" id="KW-1185">Reference proteome</keyword>
<dbReference type="InterPro" id="IPR050131">
    <property type="entry name" value="Peptidase_S8_subtilisin-like"/>
</dbReference>
<dbReference type="InterPro" id="IPR036852">
    <property type="entry name" value="Peptidase_S8/S53_dom_sf"/>
</dbReference>
<protein>
    <submittedName>
        <fullName evidence="9">Peptidase, S8/S53 family</fullName>
        <ecNumber evidence="9">3.4.21.-</ecNumber>
    </submittedName>
</protein>
<evidence type="ECO:0000256" key="2">
    <source>
        <dbReference type="ARBA" id="ARBA00022670"/>
    </source>
</evidence>
<feature type="signal peptide" evidence="7">
    <location>
        <begin position="1"/>
        <end position="19"/>
    </location>
</feature>
<accession>U2QA88</accession>
<evidence type="ECO:0000256" key="7">
    <source>
        <dbReference type="SAM" id="SignalP"/>
    </source>
</evidence>
<evidence type="ECO:0000256" key="6">
    <source>
        <dbReference type="RuleBase" id="RU003355"/>
    </source>
</evidence>
<keyword evidence="2 5" id="KW-0645">Protease</keyword>
<dbReference type="PROSITE" id="PS00136">
    <property type="entry name" value="SUBTILASE_ASP"/>
    <property type="match status" value="1"/>
</dbReference>
<evidence type="ECO:0000313" key="10">
    <source>
        <dbReference type="Proteomes" id="UP000016648"/>
    </source>
</evidence>
<dbReference type="PROSITE" id="PS00138">
    <property type="entry name" value="SUBTILASE_SER"/>
    <property type="match status" value="1"/>
</dbReference>
<dbReference type="PANTHER" id="PTHR43806">
    <property type="entry name" value="PEPTIDASE S8"/>
    <property type="match status" value="1"/>
</dbReference>
<dbReference type="Pfam" id="PF00082">
    <property type="entry name" value="Peptidase_S8"/>
    <property type="match status" value="1"/>
</dbReference>
<dbReference type="Gene3D" id="3.40.50.200">
    <property type="entry name" value="Peptidase S8/S53 domain"/>
    <property type="match status" value="1"/>
</dbReference>
<dbReference type="PATRIC" id="fig|1115809.3.peg.2457"/>
<keyword evidence="3 5" id="KW-0378">Hydrolase</keyword>
<organism evidence="9 10">
    <name type="scientific">Segatella baroniae F0067</name>
    <dbReference type="NCBI Taxonomy" id="1115809"/>
    <lineage>
        <taxon>Bacteria</taxon>
        <taxon>Pseudomonadati</taxon>
        <taxon>Bacteroidota</taxon>
        <taxon>Bacteroidia</taxon>
        <taxon>Bacteroidales</taxon>
        <taxon>Prevotellaceae</taxon>
        <taxon>Segatella</taxon>
    </lineage>
</organism>
<dbReference type="Proteomes" id="UP000016648">
    <property type="component" value="Unassembled WGS sequence"/>
</dbReference>
<evidence type="ECO:0000259" key="8">
    <source>
        <dbReference type="Pfam" id="PF00082"/>
    </source>
</evidence>
<dbReference type="EC" id="3.4.21.-" evidence="9"/>
<dbReference type="EMBL" id="AWEY01000043">
    <property type="protein sequence ID" value="ERK38243.1"/>
    <property type="molecule type" value="Genomic_DNA"/>
</dbReference>
<dbReference type="GO" id="GO:0004252">
    <property type="term" value="F:serine-type endopeptidase activity"/>
    <property type="evidence" value="ECO:0007669"/>
    <property type="project" value="UniProtKB-UniRule"/>
</dbReference>
<comment type="similarity">
    <text evidence="1 5 6">Belongs to the peptidase S8 family.</text>
</comment>
<dbReference type="SUPFAM" id="SSF52743">
    <property type="entry name" value="Subtilisin-like"/>
    <property type="match status" value="1"/>
</dbReference>
<feature type="chain" id="PRO_5004633106" evidence="7">
    <location>
        <begin position="20"/>
        <end position="468"/>
    </location>
</feature>
<dbReference type="InterPro" id="IPR017317">
    <property type="entry name" value="Pept_S8_subtilisin_bacteroid-2"/>
</dbReference>
<name>U2QA88_9BACT</name>
<dbReference type="PIRSF" id="PIRSF037903">
    <property type="entry name" value="Subtilisin_rel_GFO_2223"/>
    <property type="match status" value="1"/>
</dbReference>
<evidence type="ECO:0000256" key="5">
    <source>
        <dbReference type="PROSITE-ProRule" id="PRU01240"/>
    </source>
</evidence>
<feature type="domain" description="Peptidase S8/S53" evidence="8">
    <location>
        <begin position="182"/>
        <end position="452"/>
    </location>
</feature>
<evidence type="ECO:0000256" key="3">
    <source>
        <dbReference type="ARBA" id="ARBA00022801"/>
    </source>
</evidence>
<gene>
    <name evidence="9" type="ORF">HMPREF9135_2258</name>
</gene>
<evidence type="ECO:0000256" key="4">
    <source>
        <dbReference type="ARBA" id="ARBA00022825"/>
    </source>
</evidence>
<evidence type="ECO:0000256" key="1">
    <source>
        <dbReference type="ARBA" id="ARBA00011073"/>
    </source>
</evidence>
<dbReference type="InterPro" id="IPR000209">
    <property type="entry name" value="Peptidase_S8/S53_dom"/>
</dbReference>
<proteinExistence type="inferred from homology"/>
<dbReference type="PROSITE" id="PS51892">
    <property type="entry name" value="SUBTILASE"/>
    <property type="match status" value="1"/>
</dbReference>
<dbReference type="InterPro" id="IPR015500">
    <property type="entry name" value="Peptidase_S8_subtilisin-rel"/>
</dbReference>
<dbReference type="GO" id="GO:0006508">
    <property type="term" value="P:proteolysis"/>
    <property type="evidence" value="ECO:0007669"/>
    <property type="project" value="UniProtKB-KW"/>
</dbReference>
<feature type="active site" description="Charge relay system" evidence="5">
    <location>
        <position position="228"/>
    </location>
</feature>
<feature type="active site" description="Charge relay system" evidence="5">
    <location>
        <position position="191"/>
    </location>
</feature>
<dbReference type="AlphaFoldDB" id="U2QA88"/>
<evidence type="ECO:0000313" key="9">
    <source>
        <dbReference type="EMBL" id="ERK38243.1"/>
    </source>
</evidence>
<dbReference type="PANTHER" id="PTHR43806:SF67">
    <property type="entry name" value="EGF-LIKE DOMAIN-CONTAINING PROTEIN"/>
    <property type="match status" value="1"/>
</dbReference>
<keyword evidence="7" id="KW-0732">Signal</keyword>
<dbReference type="RefSeq" id="WP_021590711.1">
    <property type="nucleotide sequence ID" value="NZ_AWEY01000043.1"/>
</dbReference>
<dbReference type="PRINTS" id="PR00723">
    <property type="entry name" value="SUBTILISIN"/>
</dbReference>
<keyword evidence="4 5" id="KW-0720">Serine protease</keyword>
<dbReference type="InterPro" id="IPR023827">
    <property type="entry name" value="Peptidase_S8_Asp-AS"/>
</dbReference>